<proteinExistence type="predicted"/>
<feature type="compositionally biased region" description="Polar residues" evidence="1">
    <location>
        <begin position="100"/>
        <end position="109"/>
    </location>
</feature>
<dbReference type="Proteomes" id="UP000186143">
    <property type="component" value="Unassembled WGS sequence"/>
</dbReference>
<dbReference type="EMBL" id="MKIO01000021">
    <property type="protein sequence ID" value="OLP56824.1"/>
    <property type="molecule type" value="Genomic_DNA"/>
</dbReference>
<accession>A0A1Q9AN60</accession>
<feature type="compositionally biased region" description="Low complexity" evidence="1">
    <location>
        <begin position="110"/>
        <end position="122"/>
    </location>
</feature>
<evidence type="ECO:0000256" key="1">
    <source>
        <dbReference type="SAM" id="MobiDB-lite"/>
    </source>
</evidence>
<organism evidence="2 3">
    <name type="scientific">Xaviernesmea rhizosphaerae</name>
    <dbReference type="NCBI Taxonomy" id="1672749"/>
    <lineage>
        <taxon>Bacteria</taxon>
        <taxon>Pseudomonadati</taxon>
        <taxon>Pseudomonadota</taxon>
        <taxon>Alphaproteobacteria</taxon>
        <taxon>Hyphomicrobiales</taxon>
        <taxon>Rhizobiaceae</taxon>
        <taxon>Rhizobium/Agrobacterium group</taxon>
        <taxon>Xaviernesmea</taxon>
    </lineage>
</organism>
<evidence type="ECO:0000313" key="3">
    <source>
        <dbReference type="Proteomes" id="UP000186143"/>
    </source>
</evidence>
<sequence>MAAKEVILSRRYEVPGVAPFDRVTLREPTYADRYMSGLGLPQEWQPNGRGGGMVVTYPEVVDAYLQRLIVSPGYEHISGISATDGGRLEAALAGFFLEPTGSTASPTNLSSGSDGSPAASPE</sequence>
<feature type="region of interest" description="Disordered" evidence="1">
    <location>
        <begin position="100"/>
        <end position="122"/>
    </location>
</feature>
<reference evidence="2 3" key="1">
    <citation type="submission" date="2016-09" db="EMBL/GenBank/DDBJ databases">
        <title>Rhizobium sp. nov., a novel species isolated from the rice rhizosphere.</title>
        <authorList>
            <person name="Zhao J."/>
            <person name="Zhang X."/>
        </authorList>
    </citation>
    <scope>NUCLEOTIDE SEQUENCE [LARGE SCALE GENOMIC DNA]</scope>
    <source>
        <strain evidence="2 3">MH17</strain>
    </source>
</reference>
<dbReference type="STRING" id="1672749.BJF92_12190"/>
<protein>
    <submittedName>
        <fullName evidence="2">Uncharacterized protein</fullName>
    </submittedName>
</protein>
<gene>
    <name evidence="2" type="ORF">BJF92_12190</name>
</gene>
<dbReference type="OrthoDB" id="8403354at2"/>
<evidence type="ECO:0000313" key="2">
    <source>
        <dbReference type="EMBL" id="OLP56824.1"/>
    </source>
</evidence>
<dbReference type="AlphaFoldDB" id="A0A1Q9AN60"/>
<comment type="caution">
    <text evidence="2">The sequence shown here is derived from an EMBL/GenBank/DDBJ whole genome shotgun (WGS) entry which is preliminary data.</text>
</comment>
<dbReference type="RefSeq" id="WP_075633845.1">
    <property type="nucleotide sequence ID" value="NZ_MKIO01000021.1"/>
</dbReference>
<name>A0A1Q9AN60_9HYPH</name>